<feature type="domain" description="Fido" evidence="1">
    <location>
        <begin position="5"/>
        <end position="128"/>
    </location>
</feature>
<dbReference type="InterPro" id="IPR006440">
    <property type="entry name" value="Doc"/>
</dbReference>
<comment type="caution">
    <text evidence="2">The sequence shown here is derived from an EMBL/GenBank/DDBJ whole genome shotgun (WGS) entry which is preliminary data.</text>
</comment>
<dbReference type="PANTHER" id="PTHR39426:SF1">
    <property type="entry name" value="HOMOLOGY TO DEATH-ON-CURING PROTEIN OF PHAGE P1"/>
    <property type="match status" value="1"/>
</dbReference>
<sequence length="129" mass="13652">MTVYLMPEQVLELHDEALTAFGGTPGIRDTGALASALAQPAMEAFGMELYPSLVEKAGAYLFFLARNHAFTDGNKRTAYAAASVFLLLNGGELTGPDDAVFALVLRTAQGHLSDPRAVADELGHLVTLS</sequence>
<dbReference type="SUPFAM" id="SSF140931">
    <property type="entry name" value="Fic-like"/>
    <property type="match status" value="1"/>
</dbReference>
<keyword evidence="3" id="KW-1185">Reference proteome</keyword>
<dbReference type="PROSITE" id="PS51459">
    <property type="entry name" value="FIDO"/>
    <property type="match status" value="1"/>
</dbReference>
<dbReference type="PIRSF" id="PIRSF018297">
    <property type="entry name" value="Doc"/>
    <property type="match status" value="1"/>
</dbReference>
<proteinExistence type="predicted"/>
<dbReference type="InterPro" id="IPR053737">
    <property type="entry name" value="Type_II_TA_Toxin"/>
</dbReference>
<organism evidence="2 3">
    <name type="scientific">Deinococcus carri</name>
    <dbReference type="NCBI Taxonomy" id="1211323"/>
    <lineage>
        <taxon>Bacteria</taxon>
        <taxon>Thermotogati</taxon>
        <taxon>Deinococcota</taxon>
        <taxon>Deinococci</taxon>
        <taxon>Deinococcales</taxon>
        <taxon>Deinococcaceae</taxon>
        <taxon>Deinococcus</taxon>
    </lineage>
</organism>
<name>A0ABP9W803_9DEIO</name>
<reference evidence="2 3" key="1">
    <citation type="submission" date="2024-02" db="EMBL/GenBank/DDBJ databases">
        <title>Deinococcus carri NBRC 110142.</title>
        <authorList>
            <person name="Ichikawa N."/>
            <person name="Katano-Makiyama Y."/>
            <person name="Hidaka K."/>
        </authorList>
    </citation>
    <scope>NUCLEOTIDE SEQUENCE [LARGE SCALE GENOMIC DNA]</scope>
    <source>
        <strain evidence="2 3">NBRC 110142</strain>
    </source>
</reference>
<dbReference type="Gene3D" id="1.20.120.1870">
    <property type="entry name" value="Fic/DOC protein, Fido domain"/>
    <property type="match status" value="1"/>
</dbReference>
<dbReference type="NCBIfam" id="TIGR01550">
    <property type="entry name" value="DOC_P1"/>
    <property type="match status" value="1"/>
</dbReference>
<evidence type="ECO:0000259" key="1">
    <source>
        <dbReference type="PROSITE" id="PS51459"/>
    </source>
</evidence>
<dbReference type="InterPro" id="IPR003812">
    <property type="entry name" value="Fido"/>
</dbReference>
<protein>
    <recommendedName>
        <fullName evidence="1">Fido domain-containing protein</fullName>
    </recommendedName>
</protein>
<dbReference type="EMBL" id="BAABRP010000004">
    <property type="protein sequence ID" value="GAA5512905.1"/>
    <property type="molecule type" value="Genomic_DNA"/>
</dbReference>
<gene>
    <name evidence="2" type="ORF">Dcar01_01629</name>
</gene>
<evidence type="ECO:0000313" key="3">
    <source>
        <dbReference type="Proteomes" id="UP001401887"/>
    </source>
</evidence>
<accession>A0ABP9W803</accession>
<dbReference type="PANTHER" id="PTHR39426">
    <property type="entry name" value="HOMOLOGY TO DEATH-ON-CURING PROTEIN OF PHAGE P1"/>
    <property type="match status" value="1"/>
</dbReference>
<evidence type="ECO:0000313" key="2">
    <source>
        <dbReference type="EMBL" id="GAA5512905.1"/>
    </source>
</evidence>
<dbReference type="Proteomes" id="UP001401887">
    <property type="component" value="Unassembled WGS sequence"/>
</dbReference>
<dbReference type="Pfam" id="PF02661">
    <property type="entry name" value="Fic"/>
    <property type="match status" value="1"/>
</dbReference>
<dbReference type="RefSeq" id="WP_345463607.1">
    <property type="nucleotide sequence ID" value="NZ_BAABRP010000004.1"/>
</dbReference>
<dbReference type="InterPro" id="IPR036597">
    <property type="entry name" value="Fido-like_dom_sf"/>
</dbReference>